<proteinExistence type="predicted"/>
<comment type="caution">
    <text evidence="1">The sequence shown here is derived from an EMBL/GenBank/DDBJ whole genome shotgun (WGS) entry which is preliminary data.</text>
</comment>
<reference evidence="1 2" key="1">
    <citation type="submission" date="2023-03" db="EMBL/GenBank/DDBJ databases">
        <title>Bacillus Genome Sequencing.</title>
        <authorList>
            <person name="Dunlap C."/>
        </authorList>
    </citation>
    <scope>NUCLEOTIDE SEQUENCE [LARGE SCALE GENOMIC DNA]</scope>
    <source>
        <strain evidence="1 2">B-59205</strain>
    </source>
</reference>
<sequence length="129" mass="15006">MQKKINPVDLVLDIKRDIYLEHISGYEKVLNTPITDSADTLTEGARFYQSLDENQRNVLLSLMRNSISDTISSVFAWLDGVYYLENQTENIELKFEQSPDKLNGYLQDIWLAIEEGDNIEELKKLYENL</sequence>
<dbReference type="Proteomes" id="UP001344888">
    <property type="component" value="Unassembled WGS sequence"/>
</dbReference>
<protein>
    <submittedName>
        <fullName evidence="1">Uncharacterized protein</fullName>
    </submittedName>
</protein>
<dbReference type="AlphaFoldDB" id="A0AAW9NX64"/>
<dbReference type="EMBL" id="JARSFG010000020">
    <property type="protein sequence ID" value="MEC1180001.1"/>
    <property type="molecule type" value="Genomic_DNA"/>
</dbReference>
<dbReference type="RefSeq" id="WP_326124493.1">
    <property type="nucleotide sequence ID" value="NZ_JARSFG010000020.1"/>
</dbReference>
<name>A0AAW9NX64_9BACL</name>
<accession>A0AAW9NX64</accession>
<gene>
    <name evidence="1" type="ORF">P9B03_15985</name>
</gene>
<evidence type="ECO:0000313" key="2">
    <source>
        <dbReference type="Proteomes" id="UP001344888"/>
    </source>
</evidence>
<evidence type="ECO:0000313" key="1">
    <source>
        <dbReference type="EMBL" id="MEC1180001.1"/>
    </source>
</evidence>
<organism evidence="1 2">
    <name type="scientific">Metasolibacillus meyeri</name>
    <dbReference type="NCBI Taxonomy" id="1071052"/>
    <lineage>
        <taxon>Bacteria</taxon>
        <taxon>Bacillati</taxon>
        <taxon>Bacillota</taxon>
        <taxon>Bacilli</taxon>
        <taxon>Bacillales</taxon>
        <taxon>Caryophanaceae</taxon>
        <taxon>Metasolibacillus</taxon>
    </lineage>
</organism>
<keyword evidence="2" id="KW-1185">Reference proteome</keyword>